<reference evidence="1" key="1">
    <citation type="journal article" date="2014" name="Front. Microbiol.">
        <title>High frequency of phylogenetically diverse reductive dehalogenase-homologous genes in deep subseafloor sedimentary metagenomes.</title>
        <authorList>
            <person name="Kawai M."/>
            <person name="Futagami T."/>
            <person name="Toyoda A."/>
            <person name="Takaki Y."/>
            <person name="Nishi S."/>
            <person name="Hori S."/>
            <person name="Arai W."/>
            <person name="Tsubouchi T."/>
            <person name="Morono Y."/>
            <person name="Uchiyama I."/>
            <person name="Ito T."/>
            <person name="Fujiyama A."/>
            <person name="Inagaki F."/>
            <person name="Takami H."/>
        </authorList>
    </citation>
    <scope>NUCLEOTIDE SEQUENCE</scope>
    <source>
        <strain evidence="1">Expedition CK06-06</strain>
    </source>
</reference>
<dbReference type="AlphaFoldDB" id="X1ERH3"/>
<organism evidence="1">
    <name type="scientific">marine sediment metagenome</name>
    <dbReference type="NCBI Taxonomy" id="412755"/>
    <lineage>
        <taxon>unclassified sequences</taxon>
        <taxon>metagenomes</taxon>
        <taxon>ecological metagenomes</taxon>
    </lineage>
</organism>
<evidence type="ECO:0000313" key="1">
    <source>
        <dbReference type="EMBL" id="GAH35961.1"/>
    </source>
</evidence>
<protein>
    <submittedName>
        <fullName evidence="1">Uncharacterized protein</fullName>
    </submittedName>
</protein>
<gene>
    <name evidence="1" type="ORF">S03H2_10525</name>
</gene>
<accession>X1ERH3</accession>
<sequence length="74" mass="8771">MEEGLIMNPITYRKQIQLLVVRFAVIIVLRIVIEQTLYETVGKQVLLNLVIRRLFYEFVFQKILCPIIVIRVPI</sequence>
<dbReference type="EMBL" id="BARU01005410">
    <property type="protein sequence ID" value="GAH35961.1"/>
    <property type="molecule type" value="Genomic_DNA"/>
</dbReference>
<proteinExistence type="predicted"/>
<comment type="caution">
    <text evidence="1">The sequence shown here is derived from an EMBL/GenBank/DDBJ whole genome shotgun (WGS) entry which is preliminary data.</text>
</comment>
<feature type="non-terminal residue" evidence="1">
    <location>
        <position position="74"/>
    </location>
</feature>
<name>X1ERH3_9ZZZZ</name>